<accession>A0A4R1N2U9</accession>
<dbReference type="AlphaFoldDB" id="A0A4R1N2U9"/>
<protein>
    <recommendedName>
        <fullName evidence="4">Hemolysin type calcium-binding protein</fullName>
    </recommendedName>
</protein>
<dbReference type="Pfam" id="PF00353">
    <property type="entry name" value="HemolysinCabind"/>
    <property type="match status" value="2"/>
</dbReference>
<evidence type="ECO:0000313" key="2">
    <source>
        <dbReference type="EMBL" id="TCL00721.1"/>
    </source>
</evidence>
<dbReference type="Gene3D" id="3.40.50.1110">
    <property type="entry name" value="SGNH hydrolase"/>
    <property type="match status" value="1"/>
</dbReference>
<dbReference type="InterPro" id="IPR001343">
    <property type="entry name" value="Hemolysn_Ca-bd"/>
</dbReference>
<dbReference type="GO" id="GO:0005509">
    <property type="term" value="F:calcium ion binding"/>
    <property type="evidence" value="ECO:0007669"/>
    <property type="project" value="InterPro"/>
</dbReference>
<keyword evidence="3" id="KW-1185">Reference proteome</keyword>
<gene>
    <name evidence="2" type="ORF">BXY66_3368</name>
</gene>
<dbReference type="Gene3D" id="2.150.10.10">
    <property type="entry name" value="Serralysin-like metalloprotease, C-terminal"/>
    <property type="match status" value="1"/>
</dbReference>
<evidence type="ECO:0000256" key="1">
    <source>
        <dbReference type="SAM" id="SignalP"/>
    </source>
</evidence>
<sequence>MRLIQAMALGLLTVFGSGVAAQERDALNLYVFGNSLVHHQSDTDETTVPHWLAQLAEADGKSIAIDGQWGFLRDFAKNETPQANWRFSGVDRAWGRQFRNFNDVDWDVVMITPANFIQYQSASEAFDGENPDNASPLTATLAVIDRMADAAPDRFVIYEGWADMSGYGSFPPSARKFRKYLGFNADDYDEWYQDYVTQLQSKRPDVRIDLLPVARVISELVDGGVLFDMTPEDLYTDDAPHGTPTLYLLAAAISYVGLLETELPLEVDLPETIHPDVRTYWEAVREEVHRLVLEPIRAAALETPVKKAEAAPGQPFKTPATAPATGGANGLGLADPALAMGLAAISDWGTQLPFIDLMKTARPWVGHLPDQWGGVSADQMEDFGLFDEEGWVWGIPDNIASVEAIMLTDQPPEAEDLAGRYRVTWQGSGTVELTGRARVTSREDHEIWFEYTPGEGQVGVRIRGTDPTRTGDYVHSISVVAEKHIPLFEAGAVFNPDWLRVVGDLRLVRFMDWMQTNNSTQSVWDDRPLVEDFSFGWRGVPVETMIQLANEIGADAWFNMPHLAEEEYMRRFAETVRDQLDPSLVAYVEYSNEVWNWGFQQAQWALKEAEARWGKVENGHMQVAGERAGVMGRIWGDVFGSTANARLVRIAATHTDWPGLEKGLLDAPMAQKDGAPPPVASLDAYAVSGYFGVGLGMDGGAEEVLQWLDEARERAETVGASEGLQRAALTAFVEEQQYNGMDAKTADALRNGSMKELITEMWPYQAKVARDNGLTLVMYEGGSHVTGVGEWANNETLGNYFAALSTSDEMGALYTELLDVWRTLGGRSFNAFNDVGKSSKWGSWGHLRHLWDETPRHLALVQYNDAGPHWSETRIEGAFLHGGVFEGTDGNDRIAGTVKIDTLLGGGGNDVLIADGRADRLHGGAGSDQAILPGTRTDYMFVREGGRIRATAEGRDYLLTDIEAVGFSEAPALVVPMSGLL</sequence>
<organism evidence="2 3">
    <name type="scientific">Shimia isoporae</name>
    <dbReference type="NCBI Taxonomy" id="647720"/>
    <lineage>
        <taxon>Bacteria</taxon>
        <taxon>Pseudomonadati</taxon>
        <taxon>Pseudomonadota</taxon>
        <taxon>Alphaproteobacteria</taxon>
        <taxon>Rhodobacterales</taxon>
        <taxon>Roseobacteraceae</taxon>
    </lineage>
</organism>
<keyword evidence="1" id="KW-0732">Signal</keyword>
<feature type="signal peptide" evidence="1">
    <location>
        <begin position="1"/>
        <end position="20"/>
    </location>
</feature>
<dbReference type="SUPFAM" id="SSF51120">
    <property type="entry name" value="beta-Roll"/>
    <property type="match status" value="1"/>
</dbReference>
<reference evidence="2 3" key="1">
    <citation type="submission" date="2019-03" db="EMBL/GenBank/DDBJ databases">
        <title>Genomic Encyclopedia of Archaeal and Bacterial Type Strains, Phase II (KMG-II): from individual species to whole genera.</title>
        <authorList>
            <person name="Goeker M."/>
        </authorList>
    </citation>
    <scope>NUCLEOTIDE SEQUENCE [LARGE SCALE GENOMIC DNA]</scope>
    <source>
        <strain evidence="2 3">DSM 26433</strain>
    </source>
</reference>
<dbReference type="EMBL" id="SMGR01000003">
    <property type="protein sequence ID" value="TCL00721.1"/>
    <property type="molecule type" value="Genomic_DNA"/>
</dbReference>
<name>A0A4R1N2U9_9RHOB</name>
<proteinExistence type="predicted"/>
<evidence type="ECO:0000313" key="3">
    <source>
        <dbReference type="Proteomes" id="UP000295673"/>
    </source>
</evidence>
<dbReference type="InterPro" id="IPR036514">
    <property type="entry name" value="SGNH_hydro_sf"/>
</dbReference>
<comment type="caution">
    <text evidence="2">The sequence shown here is derived from an EMBL/GenBank/DDBJ whole genome shotgun (WGS) entry which is preliminary data.</text>
</comment>
<dbReference type="Proteomes" id="UP000295673">
    <property type="component" value="Unassembled WGS sequence"/>
</dbReference>
<dbReference type="RefSeq" id="WP_243694408.1">
    <property type="nucleotide sequence ID" value="NZ_SMGR01000003.1"/>
</dbReference>
<feature type="chain" id="PRO_5020707232" description="Hemolysin type calcium-binding protein" evidence="1">
    <location>
        <begin position="21"/>
        <end position="981"/>
    </location>
</feature>
<evidence type="ECO:0008006" key="4">
    <source>
        <dbReference type="Google" id="ProtNLM"/>
    </source>
</evidence>
<dbReference type="GO" id="GO:0016788">
    <property type="term" value="F:hydrolase activity, acting on ester bonds"/>
    <property type="evidence" value="ECO:0007669"/>
    <property type="project" value="UniProtKB-ARBA"/>
</dbReference>
<dbReference type="InterPro" id="IPR011049">
    <property type="entry name" value="Serralysin-like_metalloprot_C"/>
</dbReference>